<dbReference type="OrthoDB" id="4413853at2"/>
<gene>
    <name evidence="1" type="ORF">C3E79_04010</name>
</gene>
<dbReference type="EMBL" id="CP026948">
    <property type="protein sequence ID" value="AWB83753.1"/>
    <property type="molecule type" value="Genomic_DNA"/>
</dbReference>
<keyword evidence="2" id="KW-1185">Reference proteome</keyword>
<sequence length="256" mass="27266">MRKIISTLLALLAVLAVGAGMTVVALTNGTPVAKDGSVSAFDRIGRAFTAAEVAARDRRYAANASSGRGEPDAVHWVDRTDSSPLVIVAPHAVNHHRDGEPKPADRYTGPIAEILARRLGASVLTTTGEVSDWNEQWDDRDDEFTRILHDLPDEAIIIDLHGMADSSAAEPISLGTGKKDSGPSMEIAEGIKDSFGGAAEINETFTAKAAYTDTRHMQGRGHDALQVEMAQSMRNPGDLNVGYTIDALEGALESLH</sequence>
<name>A0A2S0WDA6_9CORY</name>
<dbReference type="AlphaFoldDB" id="A0A2S0WDA6"/>
<reference evidence="2" key="1">
    <citation type="submission" date="2018-01" db="EMBL/GenBank/DDBJ databases">
        <authorList>
            <person name="Li J."/>
        </authorList>
    </citation>
    <scope>NUCLEOTIDE SEQUENCE [LARGE SCALE GENOMIC DNA]</scope>
    <source>
        <strain evidence="2">2184</strain>
    </source>
</reference>
<proteinExistence type="predicted"/>
<accession>A0A2S0WDA6</accession>
<organism evidence="1 2">
    <name type="scientific">Corynebacterium liangguodongii</name>
    <dbReference type="NCBI Taxonomy" id="2079535"/>
    <lineage>
        <taxon>Bacteria</taxon>
        <taxon>Bacillati</taxon>
        <taxon>Actinomycetota</taxon>
        <taxon>Actinomycetes</taxon>
        <taxon>Mycobacteriales</taxon>
        <taxon>Corynebacteriaceae</taxon>
        <taxon>Corynebacterium</taxon>
    </lineage>
</organism>
<dbReference type="KEGG" id="clia:C3E79_04010"/>
<protein>
    <submittedName>
        <fullName evidence="1">Uncharacterized protein</fullName>
    </submittedName>
</protein>
<dbReference type="SUPFAM" id="SSF53187">
    <property type="entry name" value="Zn-dependent exopeptidases"/>
    <property type="match status" value="1"/>
</dbReference>
<evidence type="ECO:0000313" key="1">
    <source>
        <dbReference type="EMBL" id="AWB83753.1"/>
    </source>
</evidence>
<evidence type="ECO:0000313" key="2">
    <source>
        <dbReference type="Proteomes" id="UP000244754"/>
    </source>
</evidence>
<dbReference type="RefSeq" id="WP_108403762.1">
    <property type="nucleotide sequence ID" value="NZ_CP026948.1"/>
</dbReference>
<dbReference type="Proteomes" id="UP000244754">
    <property type="component" value="Chromosome"/>
</dbReference>